<evidence type="ECO:0008006" key="3">
    <source>
        <dbReference type="Google" id="ProtNLM"/>
    </source>
</evidence>
<organism evidence="1 2">
    <name type="scientific">Colletotrichum abscissum</name>
    <dbReference type="NCBI Taxonomy" id="1671311"/>
    <lineage>
        <taxon>Eukaryota</taxon>
        <taxon>Fungi</taxon>
        <taxon>Dikarya</taxon>
        <taxon>Ascomycota</taxon>
        <taxon>Pezizomycotina</taxon>
        <taxon>Sordariomycetes</taxon>
        <taxon>Hypocreomycetidae</taxon>
        <taxon>Glomerellales</taxon>
        <taxon>Glomerellaceae</taxon>
        <taxon>Colletotrichum</taxon>
        <taxon>Colletotrichum acutatum species complex</taxon>
    </lineage>
</organism>
<name>A0A9P9X1X7_9PEZI</name>
<proteinExistence type="predicted"/>
<keyword evidence="2" id="KW-1185">Reference proteome</keyword>
<evidence type="ECO:0000313" key="2">
    <source>
        <dbReference type="Proteomes" id="UP001056436"/>
    </source>
</evidence>
<evidence type="ECO:0000313" key="1">
    <source>
        <dbReference type="EMBL" id="KAI3531315.1"/>
    </source>
</evidence>
<comment type="caution">
    <text evidence="1">The sequence shown here is derived from an EMBL/GenBank/DDBJ whole genome shotgun (WGS) entry which is preliminary data.</text>
</comment>
<dbReference type="OrthoDB" id="5428132at2759"/>
<gene>
    <name evidence="1" type="ORF">CABS02_14198</name>
</gene>
<protein>
    <recommendedName>
        <fullName evidence="3">C2H2-type domain-containing protein</fullName>
    </recommendedName>
</protein>
<dbReference type="AlphaFoldDB" id="A0A9P9X1X7"/>
<dbReference type="Proteomes" id="UP001056436">
    <property type="component" value="Unassembled WGS sequence"/>
</dbReference>
<reference evidence="1" key="1">
    <citation type="submission" date="2019-01" db="EMBL/GenBank/DDBJ databases">
        <title>Colletotrichum abscissum LGMF1257.</title>
        <authorList>
            <person name="Baroncelli R."/>
        </authorList>
    </citation>
    <scope>NUCLEOTIDE SEQUENCE</scope>
    <source>
        <strain evidence="1">Ca142</strain>
    </source>
</reference>
<sequence length="142" mass="16081">MAVTTSGTYDAKSTFDPVKNADGKFPCNHYNKVYKRKSKFKRHLLRHRLDDGGYHDGRHLADSAIDTSGQVGKMQKYDMPPVQYEMFVHEEACETSSATEKYIQYLEHFDVSTGMSSIPHTAPEQPHLLCDSAMEVHPEAQS</sequence>
<accession>A0A9P9X1X7</accession>
<dbReference type="EMBL" id="SDAQ01000187">
    <property type="protein sequence ID" value="KAI3531315.1"/>
    <property type="molecule type" value="Genomic_DNA"/>
</dbReference>